<organism evidence="1 2">
    <name type="scientific">Muricoccus roseus</name>
    <dbReference type="NCBI Taxonomy" id="198092"/>
    <lineage>
        <taxon>Bacteria</taxon>
        <taxon>Pseudomonadati</taxon>
        <taxon>Pseudomonadota</taxon>
        <taxon>Alphaproteobacteria</taxon>
        <taxon>Acetobacterales</taxon>
        <taxon>Roseomonadaceae</taxon>
        <taxon>Muricoccus</taxon>
    </lineage>
</organism>
<gene>
    <name evidence="1" type="ORF">SAMN02745194_05093</name>
</gene>
<dbReference type="Proteomes" id="UP000184387">
    <property type="component" value="Unassembled WGS sequence"/>
</dbReference>
<keyword evidence="2" id="KW-1185">Reference proteome</keyword>
<name>A0A1M6T7D8_9PROT</name>
<sequence>DPEHDTTIERRQHGIPILPALVEEVRAVCTESGAPFLLA</sequence>
<evidence type="ECO:0000313" key="1">
    <source>
        <dbReference type="EMBL" id="SHK52678.1"/>
    </source>
</evidence>
<proteinExistence type="predicted"/>
<reference evidence="1 2" key="1">
    <citation type="submission" date="2016-11" db="EMBL/GenBank/DDBJ databases">
        <authorList>
            <person name="Jaros S."/>
            <person name="Januszkiewicz K."/>
            <person name="Wedrychowicz H."/>
        </authorList>
    </citation>
    <scope>NUCLEOTIDE SEQUENCE [LARGE SCALE GENOMIC DNA]</scope>
    <source>
        <strain evidence="1 2">DSM 14916</strain>
    </source>
</reference>
<evidence type="ECO:0000313" key="2">
    <source>
        <dbReference type="Proteomes" id="UP000184387"/>
    </source>
</evidence>
<accession>A0A1M6T7D8</accession>
<dbReference type="EMBL" id="FQZF01000076">
    <property type="protein sequence ID" value="SHK52678.1"/>
    <property type="molecule type" value="Genomic_DNA"/>
</dbReference>
<dbReference type="AlphaFoldDB" id="A0A1M6T7D8"/>
<feature type="non-terminal residue" evidence="1">
    <location>
        <position position="1"/>
    </location>
</feature>
<protein>
    <submittedName>
        <fullName evidence="1">Uncharacterized protein</fullName>
    </submittedName>
</protein>